<proteinExistence type="predicted"/>
<dbReference type="AlphaFoldDB" id="A0A3A8NZT1"/>
<name>A0A3A8NZT1_9BACT</name>
<dbReference type="EMBL" id="RAWG01000006">
    <property type="protein sequence ID" value="RKH47761.1"/>
    <property type="molecule type" value="Genomic_DNA"/>
</dbReference>
<organism evidence="1 2">
    <name type="scientific">Corallococcus sicarius</name>
    <dbReference type="NCBI Taxonomy" id="2316726"/>
    <lineage>
        <taxon>Bacteria</taxon>
        <taxon>Pseudomonadati</taxon>
        <taxon>Myxococcota</taxon>
        <taxon>Myxococcia</taxon>
        <taxon>Myxococcales</taxon>
        <taxon>Cystobacterineae</taxon>
        <taxon>Myxococcaceae</taxon>
        <taxon>Corallococcus</taxon>
    </lineage>
</organism>
<reference evidence="2" key="1">
    <citation type="submission" date="2018-09" db="EMBL/GenBank/DDBJ databases">
        <authorList>
            <person name="Livingstone P.G."/>
            <person name="Whitworth D.E."/>
        </authorList>
    </citation>
    <scope>NUCLEOTIDE SEQUENCE [LARGE SCALE GENOMIC DNA]</scope>
    <source>
        <strain evidence="2">CA040B</strain>
    </source>
</reference>
<gene>
    <name evidence="1" type="ORF">D7X12_01720</name>
</gene>
<sequence>MLCACLFGLSACDSTSKPTPDAGPVIPAGHPLVTPSDEFQRVSRSGEAEPFRFAFIAQAGRHYDLIVEAENARYTVELRDAAGGTLLDTGDRGADGPSSSFFTRHWSGLGANAVYTVRITLHQTSSQDRFTFRFVDKGLDDHADLRATATTPWVPSEQSLTGLSEHPGDRDVFSFQTVNNHVYALACTFVSTSWEMDFSRGDESLLTRLVNDGREPSLQGGLAFKSPGGMFHAYIQYLEDDVATPLPYSCVLRDLGAEDHGDSFNTAATLPLGMPSFQGKMEYLQDTDVFALVVQPQHHYRVTCTIDGQKNCDLRGALRGETFFNPGLDPAHLALKASGPTHYLRVSLGFLNVPLQWQPGNYTLQFEDLGEDDHGDTLATATSLKGPVQAVQVSVPDVLDTDFFSFQATAGYRYQFGCERKEVALLSFFVDSQGQELEASRADDGQRWVETFTAPKTATYGLGLTTGYPEATGDYACEFKALGP</sequence>
<accession>A0A3A8NZT1</accession>
<comment type="caution">
    <text evidence="1">The sequence shown here is derived from an EMBL/GenBank/DDBJ whole genome shotgun (WGS) entry which is preliminary data.</text>
</comment>
<evidence type="ECO:0000313" key="1">
    <source>
        <dbReference type="EMBL" id="RKH47761.1"/>
    </source>
</evidence>
<keyword evidence="2" id="KW-1185">Reference proteome</keyword>
<protein>
    <submittedName>
        <fullName evidence="1">Uncharacterized protein</fullName>
    </submittedName>
</protein>
<dbReference type="Gene3D" id="2.60.120.380">
    <property type="match status" value="1"/>
</dbReference>
<dbReference type="Proteomes" id="UP000273405">
    <property type="component" value="Unassembled WGS sequence"/>
</dbReference>
<evidence type="ECO:0000313" key="2">
    <source>
        <dbReference type="Proteomes" id="UP000273405"/>
    </source>
</evidence>